<evidence type="ECO:0000256" key="1">
    <source>
        <dbReference type="ARBA" id="ARBA00022884"/>
    </source>
</evidence>
<keyword evidence="1 3" id="KW-0694">RNA-binding</keyword>
<comment type="similarity">
    <text evidence="2">Belongs to the TlyA family.</text>
</comment>
<dbReference type="Proteomes" id="UP000808388">
    <property type="component" value="Unassembled WGS sequence"/>
</dbReference>
<keyword evidence="5" id="KW-0489">Methyltransferase</keyword>
<evidence type="ECO:0000259" key="4">
    <source>
        <dbReference type="Pfam" id="PF01728"/>
    </source>
</evidence>
<reference evidence="5" key="1">
    <citation type="submission" date="2020-07" db="EMBL/GenBank/DDBJ databases">
        <title>Huge and variable diversity of episymbiotic CPR bacteria and DPANN archaea in groundwater ecosystems.</title>
        <authorList>
            <person name="He C.Y."/>
            <person name="Keren R."/>
            <person name="Whittaker M."/>
            <person name="Farag I.F."/>
            <person name="Doudna J."/>
            <person name="Cate J.H.D."/>
            <person name="Banfield J.F."/>
        </authorList>
    </citation>
    <scope>NUCLEOTIDE SEQUENCE</scope>
    <source>
        <strain evidence="5">NC_groundwater_972_Pr1_S-0.2um_49_27</strain>
    </source>
</reference>
<dbReference type="PROSITE" id="PS50889">
    <property type="entry name" value="S4"/>
    <property type="match status" value="1"/>
</dbReference>
<dbReference type="SUPFAM" id="SSF53335">
    <property type="entry name" value="S-adenosyl-L-methionine-dependent methyltransferases"/>
    <property type="match status" value="1"/>
</dbReference>
<evidence type="ECO:0000313" key="5">
    <source>
        <dbReference type="EMBL" id="MBI3627896.1"/>
    </source>
</evidence>
<dbReference type="GO" id="GO:0003723">
    <property type="term" value="F:RNA binding"/>
    <property type="evidence" value="ECO:0007669"/>
    <property type="project" value="UniProtKB-KW"/>
</dbReference>
<evidence type="ECO:0000256" key="3">
    <source>
        <dbReference type="PROSITE-ProRule" id="PRU00182"/>
    </source>
</evidence>
<dbReference type="GO" id="GO:0008168">
    <property type="term" value="F:methyltransferase activity"/>
    <property type="evidence" value="ECO:0007669"/>
    <property type="project" value="UniProtKB-KW"/>
</dbReference>
<accession>A0A9D6QYZ7</accession>
<gene>
    <name evidence="5" type="ORF">HY220_04125</name>
</gene>
<dbReference type="InterPro" id="IPR036986">
    <property type="entry name" value="S4_RNA-bd_sf"/>
</dbReference>
<feature type="domain" description="Ribosomal RNA methyltransferase FtsJ" evidence="4">
    <location>
        <begin position="59"/>
        <end position="239"/>
    </location>
</feature>
<dbReference type="AlphaFoldDB" id="A0A9D6QYZ7"/>
<dbReference type="Gene3D" id="3.10.290.10">
    <property type="entry name" value="RNA-binding S4 domain"/>
    <property type="match status" value="1"/>
</dbReference>
<dbReference type="Gene3D" id="3.40.50.150">
    <property type="entry name" value="Vaccinia Virus protein VP39"/>
    <property type="match status" value="1"/>
</dbReference>
<organism evidence="5 6">
    <name type="scientific">Candidatus Sungiibacteriota bacterium</name>
    <dbReference type="NCBI Taxonomy" id="2750080"/>
    <lineage>
        <taxon>Bacteria</taxon>
        <taxon>Candidatus Sungiibacteriota</taxon>
    </lineage>
</organism>
<dbReference type="InterPro" id="IPR029063">
    <property type="entry name" value="SAM-dependent_MTases_sf"/>
</dbReference>
<dbReference type="NCBIfam" id="TIGR00478">
    <property type="entry name" value="tly"/>
    <property type="match status" value="1"/>
</dbReference>
<dbReference type="EMBL" id="JACQCQ010000013">
    <property type="protein sequence ID" value="MBI3627896.1"/>
    <property type="molecule type" value="Genomic_DNA"/>
</dbReference>
<dbReference type="PANTHER" id="PTHR32319:SF0">
    <property type="entry name" value="BACTERIAL HEMOLYSIN-LIKE PROTEIN"/>
    <property type="match status" value="1"/>
</dbReference>
<dbReference type="PANTHER" id="PTHR32319">
    <property type="entry name" value="BACTERIAL HEMOLYSIN-LIKE PROTEIN"/>
    <property type="match status" value="1"/>
</dbReference>
<dbReference type="Pfam" id="PF01728">
    <property type="entry name" value="FtsJ"/>
    <property type="match status" value="1"/>
</dbReference>
<comment type="caution">
    <text evidence="5">The sequence shown here is derived from an EMBL/GenBank/DDBJ whole genome shotgun (WGS) entry which is preliminary data.</text>
</comment>
<dbReference type="InterPro" id="IPR004538">
    <property type="entry name" value="Hemolysin_A/TlyA"/>
</dbReference>
<protein>
    <submittedName>
        <fullName evidence="5">TlyA family RNA methyltransferase</fullName>
    </submittedName>
</protein>
<evidence type="ECO:0000256" key="2">
    <source>
        <dbReference type="ARBA" id="ARBA00029460"/>
    </source>
</evidence>
<sequence>MKKKRLDEILIERGIVKGKAEAFIRVTEGDIFVGGRKAVSPAELYLQEAILKVREPRKYVGRGGYKLEGAFEKFDLNVEGKVCADIGAAIGGFTEVLLNHGAKKVYAIDTARGKLALKLREDPRIVVMEETNLLYLVSLPEPIEFVTCDVSFTSLRYILLSVKKFLASTAEGVFLFKPQYEVDLREIHHGIVTDAEIRKTALHKFLNWAKLQGWEVAGSAESPIRGAKGNVEYLVHFRYTVN</sequence>
<dbReference type="InterPro" id="IPR002877">
    <property type="entry name" value="RNA_MeTrfase_FtsJ_dom"/>
</dbReference>
<dbReference type="GO" id="GO:0032259">
    <property type="term" value="P:methylation"/>
    <property type="evidence" value="ECO:0007669"/>
    <property type="project" value="UniProtKB-KW"/>
</dbReference>
<dbReference type="InterPro" id="IPR047048">
    <property type="entry name" value="TlyA"/>
</dbReference>
<keyword evidence="5" id="KW-0808">Transferase</keyword>
<proteinExistence type="inferred from homology"/>
<name>A0A9D6QYZ7_9BACT</name>
<evidence type="ECO:0000313" key="6">
    <source>
        <dbReference type="Proteomes" id="UP000808388"/>
    </source>
</evidence>